<organism evidence="1 2">
    <name type="scientific">Labrys monachus</name>
    <dbReference type="NCBI Taxonomy" id="217067"/>
    <lineage>
        <taxon>Bacteria</taxon>
        <taxon>Pseudomonadati</taxon>
        <taxon>Pseudomonadota</taxon>
        <taxon>Alphaproteobacteria</taxon>
        <taxon>Hyphomicrobiales</taxon>
        <taxon>Xanthobacteraceae</taxon>
        <taxon>Labrys</taxon>
    </lineage>
</organism>
<protein>
    <submittedName>
        <fullName evidence="1">Uncharacterized protein</fullName>
    </submittedName>
</protein>
<accession>A0ABU0F8U6</accession>
<dbReference type="EMBL" id="JAUSVK010000001">
    <property type="protein sequence ID" value="MDQ0391033.1"/>
    <property type="molecule type" value="Genomic_DNA"/>
</dbReference>
<evidence type="ECO:0000313" key="1">
    <source>
        <dbReference type="EMBL" id="MDQ0391033.1"/>
    </source>
</evidence>
<proteinExistence type="predicted"/>
<keyword evidence="2" id="KW-1185">Reference proteome</keyword>
<sequence>MPEFGTPAYVERFRLMAKEFTAKYSTKEAALELMQREGILDAKGKLSKNYSAE</sequence>
<reference evidence="1 2" key="1">
    <citation type="submission" date="2023-07" db="EMBL/GenBank/DDBJ databases">
        <title>Genomic Encyclopedia of Type Strains, Phase IV (KMG-IV): sequencing the most valuable type-strain genomes for metagenomic binning, comparative biology and taxonomic classification.</title>
        <authorList>
            <person name="Goeker M."/>
        </authorList>
    </citation>
    <scope>NUCLEOTIDE SEQUENCE [LARGE SCALE GENOMIC DNA]</scope>
    <source>
        <strain evidence="1 2">DSM 5896</strain>
    </source>
</reference>
<evidence type="ECO:0000313" key="2">
    <source>
        <dbReference type="Proteomes" id="UP001237448"/>
    </source>
</evidence>
<comment type="caution">
    <text evidence="1">The sequence shown here is derived from an EMBL/GenBank/DDBJ whole genome shotgun (WGS) entry which is preliminary data.</text>
</comment>
<gene>
    <name evidence="1" type="ORF">J3R73_000825</name>
</gene>
<name>A0ABU0F8U6_9HYPH</name>
<dbReference type="RefSeq" id="WP_307422726.1">
    <property type="nucleotide sequence ID" value="NZ_JAUSVK010000001.1"/>
</dbReference>
<dbReference type="Proteomes" id="UP001237448">
    <property type="component" value="Unassembled WGS sequence"/>
</dbReference>